<evidence type="ECO:0000256" key="1">
    <source>
        <dbReference type="ARBA" id="ARBA00022741"/>
    </source>
</evidence>
<evidence type="ECO:0000313" key="11">
    <source>
        <dbReference type="EMBL" id="VBB09737.1"/>
    </source>
</evidence>
<dbReference type="GO" id="GO:0003724">
    <property type="term" value="F:RNA helicase activity"/>
    <property type="evidence" value="ECO:0007669"/>
    <property type="project" value="InterPro"/>
</dbReference>
<dbReference type="InterPro" id="IPR001650">
    <property type="entry name" value="Helicase_C-like"/>
</dbReference>
<dbReference type="SMART" id="SM00487">
    <property type="entry name" value="DEXDc"/>
    <property type="match status" value="1"/>
</dbReference>
<dbReference type="InterPro" id="IPR014014">
    <property type="entry name" value="RNA_helicase_DEAD_Q_motif"/>
</dbReference>
<evidence type="ECO:0000256" key="5">
    <source>
        <dbReference type="ARBA" id="ARBA00038437"/>
    </source>
</evidence>
<dbReference type="InterPro" id="IPR014001">
    <property type="entry name" value="Helicase_ATP-bd"/>
</dbReference>
<evidence type="ECO:0000259" key="9">
    <source>
        <dbReference type="PROSITE" id="PS51194"/>
    </source>
</evidence>
<dbReference type="InterPro" id="IPR011545">
    <property type="entry name" value="DEAD/DEAH_box_helicase_dom"/>
</dbReference>
<keyword evidence="2" id="KW-0378">Hydrolase</keyword>
<keyword evidence="1" id="KW-0547">Nucleotide-binding</keyword>
<feature type="region of interest" description="Disordered" evidence="7">
    <location>
        <begin position="364"/>
        <end position="444"/>
    </location>
</feature>
<dbReference type="AlphaFoldDB" id="A0A498RFK7"/>
<evidence type="ECO:0000256" key="4">
    <source>
        <dbReference type="ARBA" id="ARBA00022840"/>
    </source>
</evidence>
<dbReference type="CDD" id="cd00268">
    <property type="entry name" value="DEADc"/>
    <property type="match status" value="1"/>
</dbReference>
<dbReference type="Gene3D" id="3.40.50.300">
    <property type="entry name" value="P-loop containing nucleotide triphosphate hydrolases"/>
    <property type="match status" value="2"/>
</dbReference>
<feature type="domain" description="Helicase ATP-binding" evidence="8">
    <location>
        <begin position="34"/>
        <end position="204"/>
    </location>
</feature>
<organism evidence="11 12">
    <name type="scientific">Lucifera butyrica</name>
    <dbReference type="NCBI Taxonomy" id="1351585"/>
    <lineage>
        <taxon>Bacteria</taxon>
        <taxon>Bacillati</taxon>
        <taxon>Bacillota</taxon>
        <taxon>Negativicutes</taxon>
        <taxon>Veillonellales</taxon>
        <taxon>Veillonellaceae</taxon>
        <taxon>Lucifera</taxon>
    </lineage>
</organism>
<dbReference type="Pfam" id="PF00271">
    <property type="entry name" value="Helicase_C"/>
    <property type="match status" value="1"/>
</dbReference>
<accession>A0A498RFK7</accession>
<dbReference type="PROSITE" id="PS51194">
    <property type="entry name" value="HELICASE_CTER"/>
    <property type="match status" value="1"/>
</dbReference>
<dbReference type="GO" id="GO:0003676">
    <property type="term" value="F:nucleic acid binding"/>
    <property type="evidence" value="ECO:0007669"/>
    <property type="project" value="InterPro"/>
</dbReference>
<dbReference type="PROSITE" id="PS51192">
    <property type="entry name" value="HELICASE_ATP_BIND_1"/>
    <property type="match status" value="1"/>
</dbReference>
<evidence type="ECO:0000256" key="2">
    <source>
        <dbReference type="ARBA" id="ARBA00022801"/>
    </source>
</evidence>
<evidence type="ECO:0000256" key="6">
    <source>
        <dbReference type="PROSITE-ProRule" id="PRU00552"/>
    </source>
</evidence>
<keyword evidence="4" id="KW-0067">ATP-binding</keyword>
<dbReference type="GO" id="GO:0005524">
    <property type="term" value="F:ATP binding"/>
    <property type="evidence" value="ECO:0007669"/>
    <property type="project" value="UniProtKB-KW"/>
</dbReference>
<dbReference type="InterPro" id="IPR044742">
    <property type="entry name" value="DEAD/DEAH_RhlB"/>
</dbReference>
<gene>
    <name evidence="11" type="ORF">LUCI_5035</name>
</gene>
<reference evidence="11 12" key="1">
    <citation type="submission" date="2018-06" db="EMBL/GenBank/DDBJ databases">
        <authorList>
            <person name="Strepis N."/>
        </authorList>
    </citation>
    <scope>NUCLEOTIDE SEQUENCE [LARGE SCALE GENOMIC DNA]</scope>
    <source>
        <strain evidence="11">LUCI</strain>
    </source>
</reference>
<name>A0A498RFK7_9FIRM</name>
<dbReference type="Proteomes" id="UP000277811">
    <property type="component" value="Unassembled WGS sequence"/>
</dbReference>
<evidence type="ECO:0000259" key="10">
    <source>
        <dbReference type="PROSITE" id="PS51195"/>
    </source>
</evidence>
<comment type="similarity">
    <text evidence="5">Belongs to the DEAD box helicase family.</text>
</comment>
<dbReference type="InterPro" id="IPR050079">
    <property type="entry name" value="DEAD_box_RNA_helicase"/>
</dbReference>
<feature type="short sequence motif" description="Q motif" evidence="6">
    <location>
        <begin position="3"/>
        <end position="31"/>
    </location>
</feature>
<dbReference type="InterPro" id="IPR027417">
    <property type="entry name" value="P-loop_NTPase"/>
</dbReference>
<evidence type="ECO:0000256" key="3">
    <source>
        <dbReference type="ARBA" id="ARBA00022806"/>
    </source>
</evidence>
<dbReference type="SMART" id="SM00490">
    <property type="entry name" value="HELICc"/>
    <property type="match status" value="1"/>
</dbReference>
<dbReference type="SUPFAM" id="SSF52540">
    <property type="entry name" value="P-loop containing nucleoside triphosphate hydrolases"/>
    <property type="match status" value="1"/>
</dbReference>
<feature type="domain" description="Helicase C-terminal" evidence="9">
    <location>
        <begin position="215"/>
        <end position="376"/>
    </location>
</feature>
<dbReference type="OrthoDB" id="9805696at2"/>
<keyword evidence="12" id="KW-1185">Reference proteome</keyword>
<dbReference type="CDD" id="cd18787">
    <property type="entry name" value="SF2_C_DEAD"/>
    <property type="match status" value="1"/>
</dbReference>
<keyword evidence="3 11" id="KW-0347">Helicase</keyword>
<sequence>MINDFLTLGIRQELNNYLRESGITKPTPIQERAIPVLMAGKDLVAEAQTGTGKTFAFLLPVVEAIDVKKHYVQALILTPTRELALQIAKEAKKLADILGITVLAVYGGHALQPQINRLKEKPQLVIGTPGRLLDHLRRKTLIIAGVSRLVLDEADQMLHMGFLDEVETIIRQTPDNRQTMLFSATIPPQIRRLAARYMKKPADIRLQTQNVTLDEIRQIVVETTQEEKLDKLSALIDEFRPYLAMVFCHTKERVGAVALALAQRGYEVDEVHGNLSQNKRERVMQRFRDAKIQILVVTDIAARGLDIEGVTHIFNYDIPHDVESYIHRIGRTGRAGETGTAVTFVIPQEMKYLRKIEQGIRSSIKKQKLKKGTDLSSLDDVTEVPEPAASSRSERAERPVNKPGGAKSGRPYKSKTGGKGASSGHSRSGEKPAGRIRSARKRSG</sequence>
<dbReference type="GO" id="GO:0005829">
    <property type="term" value="C:cytosol"/>
    <property type="evidence" value="ECO:0007669"/>
    <property type="project" value="TreeGrafter"/>
</dbReference>
<dbReference type="PANTHER" id="PTHR47959:SF1">
    <property type="entry name" value="ATP-DEPENDENT RNA HELICASE DBPA"/>
    <property type="match status" value="1"/>
</dbReference>
<protein>
    <submittedName>
        <fullName evidence="11">Dead/deah box helicase</fullName>
    </submittedName>
</protein>
<dbReference type="RefSeq" id="WP_122630555.1">
    <property type="nucleotide sequence ID" value="NZ_UPPP01000133.1"/>
</dbReference>
<evidence type="ECO:0000259" key="8">
    <source>
        <dbReference type="PROSITE" id="PS51192"/>
    </source>
</evidence>
<dbReference type="GO" id="GO:0016787">
    <property type="term" value="F:hydrolase activity"/>
    <property type="evidence" value="ECO:0007669"/>
    <property type="project" value="UniProtKB-KW"/>
</dbReference>
<dbReference type="PROSITE" id="PS51195">
    <property type="entry name" value="Q_MOTIF"/>
    <property type="match status" value="1"/>
</dbReference>
<feature type="domain" description="DEAD-box RNA helicase Q" evidence="10">
    <location>
        <begin position="3"/>
        <end position="31"/>
    </location>
</feature>
<dbReference type="Pfam" id="PF00270">
    <property type="entry name" value="DEAD"/>
    <property type="match status" value="1"/>
</dbReference>
<evidence type="ECO:0000313" key="12">
    <source>
        <dbReference type="Proteomes" id="UP000277811"/>
    </source>
</evidence>
<proteinExistence type="inferred from homology"/>
<evidence type="ECO:0000256" key="7">
    <source>
        <dbReference type="SAM" id="MobiDB-lite"/>
    </source>
</evidence>
<dbReference type="PANTHER" id="PTHR47959">
    <property type="entry name" value="ATP-DEPENDENT RNA HELICASE RHLE-RELATED"/>
    <property type="match status" value="1"/>
</dbReference>
<dbReference type="EMBL" id="UPPP01000133">
    <property type="protein sequence ID" value="VBB09737.1"/>
    <property type="molecule type" value="Genomic_DNA"/>
</dbReference>